<dbReference type="AlphaFoldDB" id="A0A9N9FIM9"/>
<sequence length="59" mass="6630">MNKPDLFFEPDLFIELTHIFDSDLFTSDFACKLEITSSSNSISLNDKPAVSDLTFSSTH</sequence>
<dbReference type="EMBL" id="CAJVPY010001779">
    <property type="protein sequence ID" value="CAG8536156.1"/>
    <property type="molecule type" value="Genomic_DNA"/>
</dbReference>
<feature type="non-terminal residue" evidence="1">
    <location>
        <position position="1"/>
    </location>
</feature>
<name>A0A9N9FIM9_9GLOM</name>
<comment type="caution">
    <text evidence="1">The sequence shown here is derived from an EMBL/GenBank/DDBJ whole genome shotgun (WGS) entry which is preliminary data.</text>
</comment>
<dbReference type="Proteomes" id="UP000789405">
    <property type="component" value="Unassembled WGS sequence"/>
</dbReference>
<organism evidence="1 2">
    <name type="scientific">Dentiscutata erythropus</name>
    <dbReference type="NCBI Taxonomy" id="1348616"/>
    <lineage>
        <taxon>Eukaryota</taxon>
        <taxon>Fungi</taxon>
        <taxon>Fungi incertae sedis</taxon>
        <taxon>Mucoromycota</taxon>
        <taxon>Glomeromycotina</taxon>
        <taxon>Glomeromycetes</taxon>
        <taxon>Diversisporales</taxon>
        <taxon>Gigasporaceae</taxon>
        <taxon>Dentiscutata</taxon>
    </lineage>
</organism>
<reference evidence="1" key="1">
    <citation type="submission" date="2021-06" db="EMBL/GenBank/DDBJ databases">
        <authorList>
            <person name="Kallberg Y."/>
            <person name="Tangrot J."/>
            <person name="Rosling A."/>
        </authorList>
    </citation>
    <scope>NUCLEOTIDE SEQUENCE</scope>
    <source>
        <strain evidence="1">MA453B</strain>
    </source>
</reference>
<proteinExistence type="predicted"/>
<protein>
    <submittedName>
        <fullName evidence="1">6852_t:CDS:1</fullName>
    </submittedName>
</protein>
<keyword evidence="2" id="KW-1185">Reference proteome</keyword>
<accession>A0A9N9FIM9</accession>
<evidence type="ECO:0000313" key="2">
    <source>
        <dbReference type="Proteomes" id="UP000789405"/>
    </source>
</evidence>
<evidence type="ECO:0000313" key="1">
    <source>
        <dbReference type="EMBL" id="CAG8536156.1"/>
    </source>
</evidence>
<gene>
    <name evidence="1" type="ORF">DERYTH_LOCUS4581</name>
</gene>